<dbReference type="Gene3D" id="3.20.20.140">
    <property type="entry name" value="Metal-dependent hydrolases"/>
    <property type="match status" value="1"/>
</dbReference>
<dbReference type="PANTHER" id="PTHR10443:SF12">
    <property type="entry name" value="DIPEPTIDASE"/>
    <property type="match status" value="1"/>
</dbReference>
<dbReference type="InterPro" id="IPR008257">
    <property type="entry name" value="Pept_M19"/>
</dbReference>
<evidence type="ECO:0000313" key="1">
    <source>
        <dbReference type="EMBL" id="MBB6635311.1"/>
    </source>
</evidence>
<dbReference type="Pfam" id="PF01244">
    <property type="entry name" value="Peptidase_M19"/>
    <property type="match status" value="1"/>
</dbReference>
<dbReference type="EMBL" id="JACJVQ010000013">
    <property type="protein sequence ID" value="MBB6635311.1"/>
    <property type="molecule type" value="Genomic_DNA"/>
</dbReference>
<reference evidence="1 2" key="1">
    <citation type="submission" date="2020-08" db="EMBL/GenBank/DDBJ databases">
        <title>Cohnella phylogeny.</title>
        <authorList>
            <person name="Dunlap C."/>
        </authorList>
    </citation>
    <scope>NUCLEOTIDE SEQUENCE [LARGE SCALE GENOMIC DNA]</scope>
    <source>
        <strain evidence="1 2">DSM 25241</strain>
    </source>
</reference>
<dbReference type="AlphaFoldDB" id="A0A841T2J4"/>
<sequence>MPRVLDLHCDVLYKLQKDPKLNMHPEGQGKLDVTRARLEEGSVAAQVFAIFVPEDEPMEPQTALHQAELFWSKVLTEPGVKLIRSSADLEEARRTGAMGALLSLEGVDCLRGQWWSLRLLHRLGVRLLGMTWNRANWAADGAMEPRGGGLTKAGRQLVKECESLGILIDVSHLSERGFWELKELATKPFFASHSNAKAILNHPRNLSDEQLRALIEADGLIGVTFVPYFLTKEPVARIDDVLRHVEHICGLGGANHLAFGSDFDGIELYVDGLAHPGQYPDLADALLKRYPESLVNGFLSGNATRYLSDNLPKR</sequence>
<evidence type="ECO:0000313" key="2">
    <source>
        <dbReference type="Proteomes" id="UP000535838"/>
    </source>
</evidence>
<dbReference type="CDD" id="cd01301">
    <property type="entry name" value="rDP_like"/>
    <property type="match status" value="1"/>
</dbReference>
<accession>A0A841T2J4</accession>
<dbReference type="PROSITE" id="PS51365">
    <property type="entry name" value="RENAL_DIPEPTIDASE_2"/>
    <property type="match status" value="1"/>
</dbReference>
<dbReference type="Proteomes" id="UP000535838">
    <property type="component" value="Unassembled WGS sequence"/>
</dbReference>
<name>A0A841T2J4_9BACL</name>
<organism evidence="1 2">
    <name type="scientific">Cohnella thailandensis</name>
    <dbReference type="NCBI Taxonomy" id="557557"/>
    <lineage>
        <taxon>Bacteria</taxon>
        <taxon>Bacillati</taxon>
        <taxon>Bacillota</taxon>
        <taxon>Bacilli</taxon>
        <taxon>Bacillales</taxon>
        <taxon>Paenibacillaceae</taxon>
        <taxon>Cohnella</taxon>
    </lineage>
</organism>
<dbReference type="InterPro" id="IPR032466">
    <property type="entry name" value="Metal_Hydrolase"/>
</dbReference>
<proteinExistence type="predicted"/>
<dbReference type="GO" id="GO:0006508">
    <property type="term" value="P:proteolysis"/>
    <property type="evidence" value="ECO:0007669"/>
    <property type="project" value="InterPro"/>
</dbReference>
<dbReference type="SUPFAM" id="SSF51556">
    <property type="entry name" value="Metallo-dependent hydrolases"/>
    <property type="match status" value="1"/>
</dbReference>
<dbReference type="PANTHER" id="PTHR10443">
    <property type="entry name" value="MICROSOMAL DIPEPTIDASE"/>
    <property type="match status" value="1"/>
</dbReference>
<keyword evidence="2" id="KW-1185">Reference proteome</keyword>
<protein>
    <submittedName>
        <fullName evidence="1">Membrane dipeptidase</fullName>
    </submittedName>
</protein>
<dbReference type="RefSeq" id="WP_185120553.1">
    <property type="nucleotide sequence ID" value="NZ_JACJVQ010000013.1"/>
</dbReference>
<gene>
    <name evidence="1" type="ORF">H7B67_14425</name>
</gene>
<dbReference type="GO" id="GO:0070573">
    <property type="term" value="F:metallodipeptidase activity"/>
    <property type="evidence" value="ECO:0007669"/>
    <property type="project" value="InterPro"/>
</dbReference>
<comment type="caution">
    <text evidence="1">The sequence shown here is derived from an EMBL/GenBank/DDBJ whole genome shotgun (WGS) entry which is preliminary data.</text>
</comment>